<dbReference type="RefSeq" id="WP_101099151.1">
    <property type="nucleotide sequence ID" value="NZ_JACSQS010000001.1"/>
</dbReference>
<dbReference type="PROSITE" id="PS51257">
    <property type="entry name" value="PROKAR_LIPOPROTEIN"/>
    <property type="match status" value="1"/>
</dbReference>
<dbReference type="AlphaFoldDB" id="A0A8X8FN85"/>
<feature type="chain" id="PRO_5036478305" evidence="2">
    <location>
        <begin position="28"/>
        <end position="483"/>
    </location>
</feature>
<accession>A0A8X8FN85</accession>
<protein>
    <submittedName>
        <fullName evidence="4">DUF4832 domain-containing protein</fullName>
    </submittedName>
</protein>
<evidence type="ECO:0000313" key="5">
    <source>
        <dbReference type="Proteomes" id="UP000636938"/>
    </source>
</evidence>
<name>A0A8X8FN85_9GAMM</name>
<dbReference type="EMBL" id="JACSQS010000001">
    <property type="protein sequence ID" value="MBD7952756.1"/>
    <property type="molecule type" value="Genomic_DNA"/>
</dbReference>
<feature type="signal peptide" evidence="2">
    <location>
        <begin position="1"/>
        <end position="27"/>
    </location>
</feature>
<evidence type="ECO:0000313" key="4">
    <source>
        <dbReference type="EMBL" id="MBD7952756.1"/>
    </source>
</evidence>
<feature type="region of interest" description="Disordered" evidence="1">
    <location>
        <begin position="458"/>
        <end position="483"/>
    </location>
</feature>
<keyword evidence="2" id="KW-0732">Signal</keyword>
<gene>
    <name evidence="4" type="ORF">H9654_00930</name>
</gene>
<proteinExistence type="predicted"/>
<evidence type="ECO:0000256" key="2">
    <source>
        <dbReference type="SAM" id="SignalP"/>
    </source>
</evidence>
<dbReference type="InterPro" id="IPR032267">
    <property type="entry name" value="DUF4832"/>
</dbReference>
<dbReference type="Proteomes" id="UP000636938">
    <property type="component" value="Unassembled WGS sequence"/>
</dbReference>
<feature type="domain" description="DUF4832" evidence="3">
    <location>
        <begin position="290"/>
        <end position="457"/>
    </location>
</feature>
<evidence type="ECO:0000256" key="1">
    <source>
        <dbReference type="SAM" id="MobiDB-lite"/>
    </source>
</evidence>
<evidence type="ECO:0000259" key="3">
    <source>
        <dbReference type="Pfam" id="PF16116"/>
    </source>
</evidence>
<sequence length="483" mass="52931">MSSSRPFSGMLAVAVLASALSTACAHAGTLTPAVSTQEFDNPHRGFMLWGSSYAVDGGVDNFHGAHIYHVYLPWRIIETADQVFDWNAVETLYLQPILNDDPLATFVLRPVADYPESAASQIDAHYTGGENERDYPKFLEQAPLNIPYAVRAKCDSDGPIRSLDYNNTAARQQMQQFVQALAARFDGDPRITAIQVGLLGFWGEWHTSGCEDLQPNAQTRSLIRDAYTAAFLKTPLQTRYARASDVGSALFGFHEDYFPSFTGKCNAFNPQMPSCSDDGWWNLEYGLANEVPAARQNWMVNPVSGESPNSNQKSTWTNRTADVRKLLRDYHFSFLGPAGAHETSGNAAKLKTLKSDLGYRLGISTVTWPNTQVRGQQAALQLGIKNHGSAPLYNAYHVELHWVAADGSTKARTSIPAVTLSEIMPGTVQSRSTTFTVPSSLAPGSYALRLALADDTPGRRNIAPQNDGQDAQRRLPLGQVQVN</sequence>
<comment type="caution">
    <text evidence="4">The sequence shown here is derived from an EMBL/GenBank/DDBJ whole genome shotgun (WGS) entry which is preliminary data.</text>
</comment>
<keyword evidence="5" id="KW-1185">Reference proteome</keyword>
<organism evidence="4 5">
    <name type="scientific">Stenotrophomonas lacuserhaii</name>
    <dbReference type="NCBI Taxonomy" id="2760084"/>
    <lineage>
        <taxon>Bacteria</taxon>
        <taxon>Pseudomonadati</taxon>
        <taxon>Pseudomonadota</taxon>
        <taxon>Gammaproteobacteria</taxon>
        <taxon>Lysobacterales</taxon>
        <taxon>Lysobacteraceae</taxon>
        <taxon>Stenotrophomonas</taxon>
    </lineage>
</organism>
<dbReference type="Pfam" id="PF16116">
    <property type="entry name" value="DUF4832"/>
    <property type="match status" value="1"/>
</dbReference>
<reference evidence="4 5" key="1">
    <citation type="submission" date="2020-08" db="EMBL/GenBank/DDBJ databases">
        <title>A Genomic Blueprint of the Chicken Gut Microbiome.</title>
        <authorList>
            <person name="Gilroy R."/>
            <person name="Ravi A."/>
            <person name="Getino M."/>
            <person name="Pursley I."/>
            <person name="Horton D.L."/>
            <person name="Alikhan N.-F."/>
            <person name="Baker D."/>
            <person name="Gharbi K."/>
            <person name="Hall N."/>
            <person name="Watson M."/>
            <person name="Adriaenssens E.M."/>
            <person name="Foster-Nyarko E."/>
            <person name="Jarju S."/>
            <person name="Secka A."/>
            <person name="Antonio M."/>
            <person name="Oren A."/>
            <person name="Chaudhuri R."/>
            <person name="La Ragione R.M."/>
            <person name="Hildebrand F."/>
            <person name="Pallen M.J."/>
        </authorList>
    </citation>
    <scope>NUCLEOTIDE SEQUENCE [LARGE SCALE GENOMIC DNA]</scope>
    <source>
        <strain evidence="4 5">Sa5BUN4</strain>
    </source>
</reference>
<dbReference type="Gene3D" id="3.20.20.80">
    <property type="entry name" value="Glycosidases"/>
    <property type="match status" value="1"/>
</dbReference>